<sequence length="91" mass="9784">MLDIIRKASLGAVSNTNPMAVVYGTVINTTPLEINIDQRFTLPASVLVIPETISKLSSGTQTGLQLNDRVLMLRVQGGQSYVVLDRLVNGS</sequence>
<reference evidence="2" key="1">
    <citation type="journal article" date="2019" name="Int. J. Syst. Evol. Microbiol.">
        <title>The Global Catalogue of Microorganisms (GCM) 10K type strain sequencing project: providing services to taxonomists for standard genome sequencing and annotation.</title>
        <authorList>
            <consortium name="The Broad Institute Genomics Platform"/>
            <consortium name="The Broad Institute Genome Sequencing Center for Infectious Disease"/>
            <person name="Wu L."/>
            <person name="Ma J."/>
        </authorList>
    </citation>
    <scope>NUCLEOTIDE SEQUENCE [LARGE SCALE GENOMIC DNA]</scope>
    <source>
        <strain evidence="2">CCUG 54950</strain>
    </source>
</reference>
<accession>A0ABW4RI64</accession>
<proteinExistence type="predicted"/>
<comment type="caution">
    <text evidence="1">The sequence shown here is derived from an EMBL/GenBank/DDBJ whole genome shotgun (WGS) entry which is preliminary data.</text>
</comment>
<dbReference type="EMBL" id="JBHUEH010000014">
    <property type="protein sequence ID" value="MFD1885901.1"/>
    <property type="molecule type" value="Genomic_DNA"/>
</dbReference>
<evidence type="ECO:0000313" key="1">
    <source>
        <dbReference type="EMBL" id="MFD1885901.1"/>
    </source>
</evidence>
<evidence type="ECO:0000313" key="2">
    <source>
        <dbReference type="Proteomes" id="UP001597233"/>
    </source>
</evidence>
<dbReference type="Proteomes" id="UP001597233">
    <property type="component" value="Unassembled WGS sequence"/>
</dbReference>
<keyword evidence="2" id="KW-1185">Reference proteome</keyword>
<protein>
    <submittedName>
        <fullName evidence="1">DUF2577 domain-containing protein</fullName>
    </submittedName>
</protein>
<organism evidence="1 2">
    <name type="scientific">Paenibacillus wenxiniae</name>
    <dbReference type="NCBI Taxonomy" id="1636843"/>
    <lineage>
        <taxon>Bacteria</taxon>
        <taxon>Bacillati</taxon>
        <taxon>Bacillota</taxon>
        <taxon>Bacilli</taxon>
        <taxon>Bacillales</taxon>
        <taxon>Paenibacillaceae</taxon>
        <taxon>Paenibacillus</taxon>
    </lineage>
</organism>
<dbReference type="RefSeq" id="WP_347324838.1">
    <property type="nucleotide sequence ID" value="NZ_JBCGUH010000004.1"/>
</dbReference>
<gene>
    <name evidence="1" type="ORF">ACFSC9_10215</name>
</gene>
<dbReference type="Pfam" id="PF10844">
    <property type="entry name" value="DUF2577"/>
    <property type="match status" value="2"/>
</dbReference>
<dbReference type="InterPro" id="IPR022555">
    <property type="entry name" value="DUF2577"/>
</dbReference>
<name>A0ABW4RI64_9BACL</name>